<evidence type="ECO:0008006" key="6">
    <source>
        <dbReference type="Google" id="ProtNLM"/>
    </source>
</evidence>
<feature type="transmembrane region" description="Helical" evidence="1">
    <location>
        <begin position="52"/>
        <end position="73"/>
    </location>
</feature>
<dbReference type="Pfam" id="PF00990">
    <property type="entry name" value="GGDEF"/>
    <property type="match status" value="1"/>
</dbReference>
<dbReference type="SMART" id="SM00267">
    <property type="entry name" value="GGDEF"/>
    <property type="match status" value="1"/>
</dbReference>
<dbReference type="SUPFAM" id="SSF141868">
    <property type="entry name" value="EAL domain-like"/>
    <property type="match status" value="1"/>
</dbReference>
<feature type="transmembrane region" description="Helical" evidence="1">
    <location>
        <begin position="6"/>
        <end position="31"/>
    </location>
</feature>
<dbReference type="InterPro" id="IPR035919">
    <property type="entry name" value="EAL_sf"/>
</dbReference>
<dbReference type="EMBL" id="CP017754">
    <property type="protein sequence ID" value="AOZ05673.1"/>
    <property type="molecule type" value="Genomic_DNA"/>
</dbReference>
<dbReference type="InterPro" id="IPR029787">
    <property type="entry name" value="Nucleotide_cyclase"/>
</dbReference>
<dbReference type="Gene3D" id="3.30.70.270">
    <property type="match status" value="1"/>
</dbReference>
<name>A0ABN4TFU2_9BURK</name>
<keyword evidence="5" id="KW-1185">Reference proteome</keyword>
<dbReference type="RefSeq" id="WP_071011987.1">
    <property type="nucleotide sequence ID" value="NZ_CP017754.1"/>
</dbReference>
<dbReference type="Proteomes" id="UP000177515">
    <property type="component" value="Chromosome 1"/>
</dbReference>
<dbReference type="Pfam" id="PF00563">
    <property type="entry name" value="EAL"/>
    <property type="match status" value="1"/>
</dbReference>
<dbReference type="SUPFAM" id="SSF55073">
    <property type="entry name" value="Nucleotide cyclase"/>
    <property type="match status" value="1"/>
</dbReference>
<dbReference type="SMART" id="SM00052">
    <property type="entry name" value="EAL"/>
    <property type="match status" value="1"/>
</dbReference>
<dbReference type="InterPro" id="IPR000160">
    <property type="entry name" value="GGDEF_dom"/>
</dbReference>
<dbReference type="NCBIfam" id="TIGR00254">
    <property type="entry name" value="GGDEF"/>
    <property type="match status" value="1"/>
</dbReference>
<dbReference type="CDD" id="cd01948">
    <property type="entry name" value="EAL"/>
    <property type="match status" value="1"/>
</dbReference>
<dbReference type="PANTHER" id="PTHR33121:SF70">
    <property type="entry name" value="SIGNALING PROTEIN YKOW"/>
    <property type="match status" value="1"/>
</dbReference>
<evidence type="ECO:0000259" key="3">
    <source>
        <dbReference type="PROSITE" id="PS50887"/>
    </source>
</evidence>
<feature type="transmembrane region" description="Helical" evidence="1">
    <location>
        <begin position="85"/>
        <end position="105"/>
    </location>
</feature>
<dbReference type="CDD" id="cd01949">
    <property type="entry name" value="GGDEF"/>
    <property type="match status" value="1"/>
</dbReference>
<dbReference type="InterPro" id="IPR050706">
    <property type="entry name" value="Cyclic-di-GMP_PDE-like"/>
</dbReference>
<accession>A0ABN4TFU2</accession>
<reference evidence="4 5" key="1">
    <citation type="submission" date="2016-10" db="EMBL/GenBank/DDBJ databases">
        <title>Complete genome sequences of three Cupriavidus strains isolated from various Malaysian environments.</title>
        <authorList>
            <person name="Abdullah A.A.-A."/>
            <person name="Shafie N.A.H."/>
            <person name="Lau N.S."/>
        </authorList>
    </citation>
    <scope>NUCLEOTIDE SEQUENCE [LARGE SCALE GENOMIC DNA]</scope>
    <source>
        <strain evidence="4 5">USMAA1020</strain>
    </source>
</reference>
<evidence type="ECO:0000256" key="1">
    <source>
        <dbReference type="SAM" id="Phobius"/>
    </source>
</evidence>
<dbReference type="InterPro" id="IPR001633">
    <property type="entry name" value="EAL_dom"/>
</dbReference>
<keyword evidence="1" id="KW-0812">Transmembrane</keyword>
<gene>
    <name evidence="4" type="ORF">BKK80_07545</name>
</gene>
<organism evidence="4 5">
    <name type="scientific">Cupriavidus malaysiensis</name>
    <dbReference type="NCBI Taxonomy" id="367825"/>
    <lineage>
        <taxon>Bacteria</taxon>
        <taxon>Pseudomonadati</taxon>
        <taxon>Pseudomonadota</taxon>
        <taxon>Betaproteobacteria</taxon>
        <taxon>Burkholderiales</taxon>
        <taxon>Burkholderiaceae</taxon>
        <taxon>Cupriavidus</taxon>
    </lineage>
</organism>
<evidence type="ECO:0000313" key="4">
    <source>
        <dbReference type="EMBL" id="AOZ05673.1"/>
    </source>
</evidence>
<protein>
    <recommendedName>
        <fullName evidence="6">Bifunctional diguanylate cyclase/phosphodiesterase</fullName>
    </recommendedName>
</protein>
<feature type="domain" description="GGDEF" evidence="3">
    <location>
        <begin position="165"/>
        <end position="298"/>
    </location>
</feature>
<keyword evidence="1" id="KW-1133">Transmembrane helix</keyword>
<feature type="domain" description="EAL" evidence="2">
    <location>
        <begin position="307"/>
        <end position="562"/>
    </location>
</feature>
<dbReference type="PROSITE" id="PS50883">
    <property type="entry name" value="EAL"/>
    <property type="match status" value="1"/>
</dbReference>
<dbReference type="InterPro" id="IPR043128">
    <property type="entry name" value="Rev_trsase/Diguanyl_cyclase"/>
</dbReference>
<evidence type="ECO:0000259" key="2">
    <source>
        <dbReference type="PROSITE" id="PS50883"/>
    </source>
</evidence>
<proteinExistence type="predicted"/>
<sequence>MIGIDVPLSVLLSLTVASLACYAALELAGSVRGAGTRRAGWATWVRLPSRRLAIALLLGGTVTGAWHLGWPMLRALPGRIGLDARWLVTAAAVACPLALAGMLLLGRRARRLTRALQQARLQLQYLGTHDMLTGLPNRQQLAEQIAIRLASRIGQAIEARTGAGHAATLFVLGLDNFRAINDSLGHAVGDDVLKACAQRLREMAHEGDVVARLGGDQFGVLMHSRPGRLEAAAIATALRQVLGRYALVHDVRVRVSASVGIALCPSDGRDAESLLLAADAAMQYAKRAGRNTHRFFEVGMHADAARTLTLQRDLQRALDEGHLSLVFQPKYRIAGRALAGAEALIRWNHPELGNVPPPEFIPIAERSGQIIQVGEWVIREVCRWIRDWDSEALPPVQISINLSAAQFEVPDLAGRVDTIVRAAGVRPQRLMFEITESVAMQNAERAAETIRAFHAHGFELAIDDFGTGYSSLAYLQRFKVRQIKVDRYFTQELDEHETEGKALLSAIVTLSHALQMEVVAEGVETGSQLDTLTSVGCDEVQGFLLSRPLSVAAFRQHLRERHGAAHAAGATDVTDVGRMQGRAAAAAPAPQPS</sequence>
<evidence type="ECO:0000313" key="5">
    <source>
        <dbReference type="Proteomes" id="UP000177515"/>
    </source>
</evidence>
<dbReference type="PANTHER" id="PTHR33121">
    <property type="entry name" value="CYCLIC DI-GMP PHOSPHODIESTERASE PDEF"/>
    <property type="match status" value="1"/>
</dbReference>
<dbReference type="Gene3D" id="3.20.20.450">
    <property type="entry name" value="EAL domain"/>
    <property type="match status" value="1"/>
</dbReference>
<dbReference type="PROSITE" id="PS50887">
    <property type="entry name" value="GGDEF"/>
    <property type="match status" value="1"/>
</dbReference>
<keyword evidence="1" id="KW-0472">Membrane</keyword>